<protein>
    <submittedName>
        <fullName evidence="2">Uncharacterized protein</fullName>
    </submittedName>
</protein>
<name>A0A6C0I2K2_9ZZZZ</name>
<reference evidence="2" key="1">
    <citation type="journal article" date="2020" name="Nature">
        <title>Giant virus diversity and host interactions through global metagenomics.</title>
        <authorList>
            <person name="Schulz F."/>
            <person name="Roux S."/>
            <person name="Paez-Espino D."/>
            <person name="Jungbluth S."/>
            <person name="Walsh D.A."/>
            <person name="Denef V.J."/>
            <person name="McMahon K.D."/>
            <person name="Konstantinidis K.T."/>
            <person name="Eloe-Fadrosh E.A."/>
            <person name="Kyrpides N.C."/>
            <person name="Woyke T."/>
        </authorList>
    </citation>
    <scope>NUCLEOTIDE SEQUENCE</scope>
    <source>
        <strain evidence="2">GVMAG-M-3300023184-18</strain>
    </source>
</reference>
<feature type="coiled-coil region" evidence="1">
    <location>
        <begin position="7"/>
        <end position="36"/>
    </location>
</feature>
<sequence length="205" mass="24756">MKIEVSIGEAIDKLSILELKLKKINNEEKKKEIEKEIKVLDECYTYIKKYKILYKLLIYVNESIWDMTDTIKSISITDSKFPFISNQIFEFNQKRFRIKNWFNLLTNSNIKEQKSYSLSNCNILIKDIEIFKQKIINIYLISLEYDSITIISNFNTQIQELINIPIINYIENLSDKEDKIYIIFDDYNIEQINFLDYKIEYGWYR</sequence>
<proteinExistence type="predicted"/>
<dbReference type="AlphaFoldDB" id="A0A6C0I2K2"/>
<dbReference type="EMBL" id="MN740079">
    <property type="protein sequence ID" value="QHT87012.1"/>
    <property type="molecule type" value="Genomic_DNA"/>
</dbReference>
<evidence type="ECO:0000256" key="1">
    <source>
        <dbReference type="SAM" id="Coils"/>
    </source>
</evidence>
<keyword evidence="1" id="KW-0175">Coiled coil</keyword>
<dbReference type="Pfam" id="PF19662">
    <property type="entry name" value="DUF6165"/>
    <property type="match status" value="1"/>
</dbReference>
<dbReference type="InterPro" id="IPR046163">
    <property type="entry name" value="DUF6165"/>
</dbReference>
<accession>A0A6C0I2K2</accession>
<organism evidence="2">
    <name type="scientific">viral metagenome</name>
    <dbReference type="NCBI Taxonomy" id="1070528"/>
    <lineage>
        <taxon>unclassified sequences</taxon>
        <taxon>metagenomes</taxon>
        <taxon>organismal metagenomes</taxon>
    </lineage>
</organism>
<evidence type="ECO:0000313" key="2">
    <source>
        <dbReference type="EMBL" id="QHT87012.1"/>
    </source>
</evidence>